<dbReference type="PANTHER" id="PTHR42264">
    <property type="entry name" value="EPHRIN_REC_LIKE DOMAIN-CONTAINING PROTEIN"/>
    <property type="match status" value="1"/>
</dbReference>
<accession>W7F2Y4</accession>
<reference evidence="9" key="1">
    <citation type="submission" date="2007-11" db="EMBL/GenBank/DDBJ databases">
        <authorList>
            <consortium name="The Broad Institute Genome Sequencing Platform"/>
            <person name="Volkman S.K."/>
            <person name="Daily J.P."/>
            <person name="Sarr O."/>
            <person name="Ndiaye D."/>
            <person name="Ndir O."/>
            <person name="Mboup S."/>
            <person name="Lukens A."/>
            <person name="Stange-Thomann N."/>
            <person name="Mauceli E."/>
            <person name="Gnerre S."/>
            <person name="Jaffe D."/>
            <person name="Zainoun J."/>
            <person name="Wiegand R.C."/>
            <person name="Birren B."/>
            <person name="Galagan J."/>
            <person name="Lander E."/>
            <person name="Wirth D.F."/>
        </authorList>
    </citation>
    <scope>NUCLEOTIDE SEQUENCE [LARGE SCALE GENOMIC DNA]</scope>
    <source>
        <strain evidence="9">7G8</strain>
    </source>
</reference>
<dbReference type="OrthoDB" id="10483508at2759"/>
<dbReference type="InterPro" id="IPR042202">
    <property type="entry name" value="Duffy-ag-bd_sf"/>
</dbReference>
<feature type="domain" description="Cysteine-rich interdomain region 1 gamma" evidence="6">
    <location>
        <begin position="1414"/>
        <end position="1465"/>
    </location>
</feature>
<feature type="region of interest" description="Disordered" evidence="1">
    <location>
        <begin position="1617"/>
        <end position="1733"/>
    </location>
</feature>
<feature type="region of interest" description="Disordered" evidence="1">
    <location>
        <begin position="1105"/>
        <end position="1129"/>
    </location>
</feature>
<feature type="compositionally biased region" description="Pro residues" evidence="1">
    <location>
        <begin position="860"/>
        <end position="873"/>
    </location>
</feature>
<feature type="domain" description="Duffy-binding-like" evidence="2">
    <location>
        <begin position="1487"/>
        <end position="1623"/>
    </location>
</feature>
<feature type="region of interest" description="Disordered" evidence="1">
    <location>
        <begin position="785"/>
        <end position="875"/>
    </location>
</feature>
<evidence type="ECO:0000313" key="8">
    <source>
        <dbReference type="EMBL" id="EUR72852.1"/>
    </source>
</evidence>
<evidence type="ECO:0000313" key="9">
    <source>
        <dbReference type="Proteomes" id="UP000030688"/>
    </source>
</evidence>
<feature type="compositionally biased region" description="Polar residues" evidence="1">
    <location>
        <begin position="1647"/>
        <end position="1658"/>
    </location>
</feature>
<evidence type="ECO:0000259" key="3">
    <source>
        <dbReference type="Pfam" id="PF05424"/>
    </source>
</evidence>
<feature type="region of interest" description="Disordered" evidence="1">
    <location>
        <begin position="400"/>
        <end position="419"/>
    </location>
</feature>
<dbReference type="FunFam" id="1.10.1900.40:FF:000001">
    <property type="entry name" value="Erythrocyte membrane protein 1"/>
    <property type="match status" value="1"/>
</dbReference>
<feature type="region of interest" description="Disordered" evidence="1">
    <location>
        <begin position="1862"/>
        <end position="1892"/>
    </location>
</feature>
<feature type="compositionally biased region" description="Polar residues" evidence="1">
    <location>
        <begin position="966"/>
        <end position="982"/>
    </location>
</feature>
<reference evidence="8 9" key="2">
    <citation type="submission" date="2013-02" db="EMBL/GenBank/DDBJ databases">
        <title>The Genome Sequence of Plasmodium falciparum 7G8.</title>
        <authorList>
            <consortium name="The Broad Institute Genome Sequencing Platform"/>
            <consortium name="The Broad Institute Genome Sequencing Center for Infectious Disease"/>
            <person name="Neafsey D."/>
            <person name="Cheeseman I."/>
            <person name="Volkman S."/>
            <person name="Adams J."/>
            <person name="Walker B."/>
            <person name="Young S.K."/>
            <person name="Zeng Q."/>
            <person name="Gargeya S."/>
            <person name="Fitzgerald M."/>
            <person name="Haas B."/>
            <person name="Abouelleil A."/>
            <person name="Alvarado L."/>
            <person name="Arachchi H.M."/>
            <person name="Berlin A.M."/>
            <person name="Chapman S.B."/>
            <person name="Dewar J."/>
            <person name="Goldberg J."/>
            <person name="Griggs A."/>
            <person name="Gujja S."/>
            <person name="Hansen M."/>
            <person name="Howarth C."/>
            <person name="Imamovic A."/>
            <person name="Larimer J."/>
            <person name="McCowan C."/>
            <person name="Murphy C."/>
            <person name="Neiman D."/>
            <person name="Pearson M."/>
            <person name="Priest M."/>
            <person name="Roberts A."/>
            <person name="Saif S."/>
            <person name="Shea T."/>
            <person name="Sisk P."/>
            <person name="Sykes S."/>
            <person name="Wortman J."/>
            <person name="Nusbaum C."/>
            <person name="Birren B."/>
        </authorList>
    </citation>
    <scope>NUCLEOTIDE SEQUENCE [LARGE SCALE GENOMIC DNA]</scope>
    <source>
        <strain evidence="8 9">7G8</strain>
    </source>
</reference>
<feature type="region of interest" description="Disordered" evidence="1">
    <location>
        <begin position="958"/>
        <end position="985"/>
    </location>
</feature>
<feature type="region of interest" description="Disordered" evidence="1">
    <location>
        <begin position="1015"/>
        <end position="1047"/>
    </location>
</feature>
<sequence>MAPSGSGGGNDYSDAKHLLDSIGEIVHDQVKSESNGFKDELKGNLTSSTFFVGETVSSLDPCKLKNEYDKLINGSGGSLASGVAPRGHPCRKDVKGEDINRFSKERVDEYDNKKMKCSNGGACAPYRRLHLCSHNLESIQTNNYNSGNAKHNLLVDVCMAAKYEGESLKGYHEQYEVQYPSSGSTMCTELARSFADIGDIIRGKDLFRGYNEKDRKEKEQLQQNLKNIFAKIHSDVMSTSGSNGQALQARYKGDDNNNYSKLREYWWALNRQDVWKAITCGAHGTYFRPTCDCGDNRGCSQAHEKCRCPMTSDGKPNDQVPTYFDYVPQFLRWFEEWAEDFCRKKKIYVGIVKKYCREQDKERKDRYCSRNGYDCEKTKRAIDNQRKQFDKQVKKYGTEISGGGSAGGSRKKRNTRGGSNYDGYEKKFYNKLKESGYGNVDDFLDLLSKENVCKEVKDDKGGKINFAEKHDNNNNDETKGTFYRSEYCQPCPHCGVKKNNNGGSGNQWEKKNDENCKNIKLYKPKDGESGTPIKILKSGEGEKDIAEKLEAFCEEKNGDTINSVAGVSAGGKNSNNQDLYEEWKCYQIGELTKENKKNGDVEDDDEEYDNDVENAGGLCILQKMKGEEKVNKQKTYNDFFNFWVAHMLKDSIYWETQKLDKCINNNTNGNRCRNGCIKNCKCFLQWVEQKKNEWTNIKQHFYTQEDIVKKGGPIKLTHDGVLKQVLELEFSKENSTEDAKNNVSAREIDLINKMLEEDKTTAAGTDNKNKTTIDKLLQHEEKKAQTCLETHSEDKCKKAEEESLARSLDSVRGSPPPGPTGSEDEDEDDDDDFEDEEEDEEHGREDGDEETAAETTPGPSATPVPELPGPPAPVVDVCTTVKSALEDMDTLQKACSTKYDKYGHEKFPNWKCIPSGDVKTTTSSSGAICVPPRRRRLYVGKLHDWAIAVSPQAGEATVVGSETAKGGTTQSPPGEASSTSAEQPDPQVELLKAFVESAAVETFFLWDRYKQEKKKPQGVGATGLQQLQVPDGAIGSDPDPQTQLKSGKIPPDFLRLMFYTLGDYRDICVGVKDNDVIKALKASGDNKSGDKNIKDISDKIKSVIENSGAIPPPPSGRAPSNGVTTPKDWWEKNGPHIWRGMICALTYKENGSGGEKNTTITQDTNLKNALWDETTKKPKNGNDYNSVKLDENSGTSPKTNEAAASGEKTYLSKFVVRPPYFRYLEEWGQNFCKERKKRLEKIYKDCRGGENTTRYSSGDGEDCTQMLRDDPSTFHSIEYPGCATSCSSYRKWIKGKRKEYDEQQNAYNEQKNSYQSQHNGSGPNKDDNEFYTKLETCSKAGDFLENIKDGPCTKNNNGGNNINFNNTDDTFKHAENCNPCSEFKIKCENGVCNGDGKKVNCNGGKISAENINNSTVIDMLVSDDGTKKFEGDLEPCGSAGIFQGIRKDEWTCEKVCGYVVCKPKKVNGETVTKEKDNGKHIVQIRALLRLWLEYFLEDYKKIKHKISHCTKTDQRSTCIKGCVEKWVEEKRKEWENIKKRFLEQYKNNEQNDYNMRSFLEELIPQMNLVNDKGKVTKLSQLDYSCGCSADANEQNKNGYQDAIDCLLDKLGEKANECKDQASGETEKSCVDYPPLPDDDDPLEEENPVTQPNICPTTQQDEEKEEGGCVPVTPEPEAPAEPAASSEDKSDQVPKSQEDEVPQEPPPPDKKAPVPKKEENVAPKVPKPKPPDLSEPLKNAMLSNTIMWSVGIGFAALTYWWLKKKSKPPVDLLRVLNIPKGDYGIPTLKSTNRYIPYGTDRYKGKTYIYMEGDTDEDKYTFMSDTTDITSSSESEYEEIDINDIYVPGSPKYKTLIEVVLEPSKRDTSNKSSGTKDTQNITTSDTPRNKPINDVEWNSLKNDFISNILQNSQMDLPQNNISRDTSINIHPAVSILQDSMQEKPFITSIQDRDLHNGEEVTYNINLDDHKNMNFSTNHDNITPKNNQNDLYTGIDLINDSISGNHNVDIYDELLKRKENELFGTNHTKHTTTNSVAKQTHNEPIVNQINLFHKWLDRHKNMCEQWDKNKKEEFLDKLKKEWNKENNNNSGDINNRYENVLNTDVSIQIDMNDPKPINEFTNMNTNSDNFIKDTILDDLDKHPETYFYDIYDDDITYFDTDDVKPPMDDIHIKEQTEMNALHNNKMNELLEKEYPISDIWNI</sequence>
<dbReference type="InterPro" id="IPR054595">
    <property type="entry name" value="DBL_C"/>
</dbReference>
<feature type="compositionally biased region" description="Basic and acidic residues" evidence="1">
    <location>
        <begin position="785"/>
        <end position="804"/>
    </location>
</feature>
<feature type="domain" description="Duffy-antigen binding" evidence="3">
    <location>
        <begin position="928"/>
        <end position="1160"/>
    </location>
</feature>
<feature type="domain" description="Duffy-binding-like" evidence="7">
    <location>
        <begin position="336"/>
        <end position="381"/>
    </location>
</feature>
<feature type="domain" description="Duffy-binding-like" evidence="7">
    <location>
        <begin position="1226"/>
        <end position="1375"/>
    </location>
</feature>
<dbReference type="InterPro" id="IPR029210">
    <property type="entry name" value="PfEMP1_NTS"/>
</dbReference>
<dbReference type="Pfam" id="PF03011">
    <property type="entry name" value="PFEMP"/>
    <property type="match status" value="2"/>
</dbReference>
<feature type="domain" description="Plasmodium falciparum erythrocyte membrane protein-1 N-terminal segment" evidence="5">
    <location>
        <begin position="14"/>
        <end position="48"/>
    </location>
</feature>
<dbReference type="FunFam" id="1.20.58.830:FF:000001">
    <property type="entry name" value="Erythrocyte membrane protein 1, PfEMP1"/>
    <property type="match status" value="1"/>
</dbReference>
<dbReference type="Proteomes" id="UP000030688">
    <property type="component" value="Unassembled WGS sequence"/>
</dbReference>
<name>W7F2Y4_PLAF8</name>
<dbReference type="FunFam" id="1.20.58.1930:FF:000001">
    <property type="entry name" value="Erythrocyte membrane protein 1, PfEMP1"/>
    <property type="match status" value="1"/>
</dbReference>
<dbReference type="Pfam" id="PF18562">
    <property type="entry name" value="CIDR1_gamma"/>
    <property type="match status" value="1"/>
</dbReference>
<evidence type="ECO:0008006" key="10">
    <source>
        <dbReference type="Google" id="ProtNLM"/>
    </source>
</evidence>
<proteinExistence type="predicted"/>
<evidence type="ECO:0000256" key="1">
    <source>
        <dbReference type="SAM" id="MobiDB-lite"/>
    </source>
</evidence>
<dbReference type="PANTHER" id="PTHR42264:SF3">
    <property type="entry name" value="F-BOX DOMAIN-CONTAINING PROTEIN-RELATED"/>
    <property type="match status" value="1"/>
</dbReference>
<dbReference type="InterPro" id="IPR041480">
    <property type="entry name" value="CIDR1_gamma"/>
</dbReference>
<dbReference type="InterPro" id="IPR004258">
    <property type="entry name" value="DBL"/>
</dbReference>
<dbReference type="Gene3D" id="1.20.58.1930">
    <property type="match status" value="1"/>
</dbReference>
<feature type="compositionally biased region" description="Acidic residues" evidence="1">
    <location>
        <begin position="1636"/>
        <end position="1646"/>
    </location>
</feature>
<feature type="region of interest" description="Disordered" evidence="1">
    <location>
        <begin position="1171"/>
        <end position="1204"/>
    </location>
</feature>
<dbReference type="InterPro" id="IPR044932">
    <property type="entry name" value="PfEMP1_ATS_sf"/>
</dbReference>
<dbReference type="InterPro" id="IPR008602">
    <property type="entry name" value="Duffy-antigen-binding"/>
</dbReference>
<feature type="compositionally biased region" description="Polar residues" evidence="1">
    <location>
        <begin position="1868"/>
        <end position="1884"/>
    </location>
</feature>
<gene>
    <name evidence="8" type="ORF">PFBG_02056</name>
</gene>
<dbReference type="Gene3D" id="1.20.1310.20">
    <property type="entry name" value="Duffy-antigen binding domain"/>
    <property type="match status" value="2"/>
</dbReference>
<feature type="compositionally biased region" description="Basic and acidic residues" evidence="1">
    <location>
        <begin position="1617"/>
        <end position="1629"/>
    </location>
</feature>
<feature type="domain" description="Duffy-binding-like" evidence="2">
    <location>
        <begin position="639"/>
        <end position="794"/>
    </location>
</feature>
<feature type="domain" description="Duffy-antigen binding" evidence="3">
    <location>
        <begin position="121"/>
        <end position="332"/>
    </location>
</feature>
<dbReference type="SUPFAM" id="SSF140924">
    <property type="entry name" value="Duffy binding domain-like"/>
    <property type="match status" value="4"/>
</dbReference>
<dbReference type="Gene3D" id="1.20.58.830">
    <property type="match status" value="3"/>
</dbReference>
<feature type="domain" description="Plasmodium falciparum erythrocyte membrane protein 1 acidic terminal segment" evidence="4">
    <location>
        <begin position="1744"/>
        <end position="2199"/>
    </location>
</feature>
<dbReference type="Pfam" id="PF15447">
    <property type="entry name" value="NTS"/>
    <property type="match status" value="1"/>
</dbReference>
<dbReference type="GO" id="GO:0016020">
    <property type="term" value="C:membrane"/>
    <property type="evidence" value="ECO:0007669"/>
    <property type="project" value="InterPro"/>
</dbReference>
<dbReference type="GO" id="GO:0046789">
    <property type="term" value="F:host cell surface receptor binding"/>
    <property type="evidence" value="ECO:0007669"/>
    <property type="project" value="InterPro"/>
</dbReference>
<organism evidence="8 9">
    <name type="scientific">Plasmodium falciparum (isolate 7G8)</name>
    <dbReference type="NCBI Taxonomy" id="57266"/>
    <lineage>
        <taxon>Eukaryota</taxon>
        <taxon>Sar</taxon>
        <taxon>Alveolata</taxon>
        <taxon>Apicomplexa</taxon>
        <taxon>Aconoidasida</taxon>
        <taxon>Haemosporida</taxon>
        <taxon>Plasmodiidae</taxon>
        <taxon>Plasmodium</taxon>
        <taxon>Plasmodium (Laverania)</taxon>
    </lineage>
</organism>
<evidence type="ECO:0000259" key="5">
    <source>
        <dbReference type="Pfam" id="PF15447"/>
    </source>
</evidence>
<dbReference type="InterPro" id="IPR029211">
    <property type="entry name" value="PfEMP1_ATS"/>
</dbReference>
<feature type="compositionally biased region" description="Acidic residues" evidence="1">
    <location>
        <begin position="822"/>
        <end position="852"/>
    </location>
</feature>
<evidence type="ECO:0000259" key="2">
    <source>
        <dbReference type="Pfam" id="PF03011"/>
    </source>
</evidence>
<evidence type="ECO:0000259" key="6">
    <source>
        <dbReference type="Pfam" id="PF18562"/>
    </source>
</evidence>
<feature type="compositionally biased region" description="Basic and acidic residues" evidence="1">
    <location>
        <begin position="1706"/>
        <end position="1720"/>
    </location>
</feature>
<dbReference type="Pfam" id="PF05424">
    <property type="entry name" value="Duffy_binding"/>
    <property type="match status" value="2"/>
</dbReference>
<feature type="domain" description="Duffy-binding-like" evidence="7">
    <location>
        <begin position="382"/>
        <end position="471"/>
    </location>
</feature>
<dbReference type="Pfam" id="PF15445">
    <property type="entry name" value="ATS"/>
    <property type="match status" value="1"/>
</dbReference>
<evidence type="ECO:0000259" key="4">
    <source>
        <dbReference type="Pfam" id="PF15445"/>
    </source>
</evidence>
<dbReference type="EMBL" id="KE123609">
    <property type="protein sequence ID" value="EUR72852.1"/>
    <property type="molecule type" value="Genomic_DNA"/>
</dbReference>
<dbReference type="Pfam" id="PF22672">
    <property type="entry name" value="DBL_C"/>
    <property type="match status" value="3"/>
</dbReference>
<evidence type="ECO:0000259" key="7">
    <source>
        <dbReference type="Pfam" id="PF22672"/>
    </source>
</evidence>
<dbReference type="FunFam" id="1.20.1310.20:FF:000001">
    <property type="entry name" value="Erythrocyte membrane protein 1, PfEMP1"/>
    <property type="match status" value="1"/>
</dbReference>
<feature type="compositionally biased region" description="Basic and acidic residues" evidence="1">
    <location>
        <begin position="1685"/>
        <end position="1697"/>
    </location>
</feature>
<dbReference type="Gene3D" id="1.10.1900.40">
    <property type="entry name" value="Acidic terminal segments, variant surface antigen of PfEMP1"/>
    <property type="match status" value="1"/>
</dbReference>
<protein>
    <recommendedName>
        <fullName evidence="10">Erythrocyte membrane protein 1</fullName>
    </recommendedName>
</protein>